<dbReference type="EC" id="2.1.1.297" evidence="5"/>
<keyword evidence="2 5" id="KW-0808">Transferase</keyword>
<dbReference type="InterPro" id="IPR040758">
    <property type="entry name" value="PrmC_N"/>
</dbReference>
<dbReference type="RefSeq" id="WP_264848671.1">
    <property type="nucleotide sequence ID" value="NZ_BRXR01000001.1"/>
</dbReference>
<dbReference type="Pfam" id="PF05175">
    <property type="entry name" value="MTS"/>
    <property type="match status" value="1"/>
</dbReference>
<evidence type="ECO:0000256" key="3">
    <source>
        <dbReference type="ARBA" id="ARBA00022691"/>
    </source>
</evidence>
<keyword evidence="1 5" id="KW-0489">Methyltransferase</keyword>
<dbReference type="SUPFAM" id="SSF53335">
    <property type="entry name" value="S-adenosyl-L-methionine-dependent methyltransferases"/>
    <property type="match status" value="1"/>
</dbReference>
<evidence type="ECO:0000313" key="8">
    <source>
        <dbReference type="EMBL" id="GLC29375.1"/>
    </source>
</evidence>
<feature type="domain" description="Methyltransferase small" evidence="6">
    <location>
        <begin position="98"/>
        <end position="194"/>
    </location>
</feature>
<dbReference type="Gene3D" id="1.10.8.10">
    <property type="entry name" value="DNA helicase RuvA subunit, C-terminal domain"/>
    <property type="match status" value="1"/>
</dbReference>
<feature type="domain" description="Release factor glutamine methyltransferase N-terminal" evidence="7">
    <location>
        <begin position="6"/>
        <end position="75"/>
    </location>
</feature>
<proteinExistence type="inferred from homology"/>
<dbReference type="NCBIfam" id="TIGR03534">
    <property type="entry name" value="RF_mod_PrmC"/>
    <property type="match status" value="1"/>
</dbReference>
<protein>
    <recommendedName>
        <fullName evidence="5">Release factor glutamine methyltransferase</fullName>
        <shortName evidence="5">RF MTase</shortName>
        <ecNumber evidence="5">2.1.1.297</ecNumber>
    </recommendedName>
    <alternativeName>
        <fullName evidence="5">N5-glutamine methyltransferase PrmC</fullName>
    </alternativeName>
    <alternativeName>
        <fullName evidence="5">Protein-(glutamine-N5) MTase PrmC</fullName>
    </alternativeName>
    <alternativeName>
        <fullName evidence="5">Protein-glutamine N-methyltransferase PrmC</fullName>
    </alternativeName>
</protein>
<gene>
    <name evidence="5 8" type="primary">prmC</name>
    <name evidence="8" type="ORF">bsdE14_07850</name>
</gene>
<sequence>MKKIQELLKLGYDILKNENIDSYMLDTQLLLGKVLNIDRMAIITNRDFQVEEQKVKEFLNFIELRKKKMPVKYILKACEFMGFDFYVEPGVLIPRPDTEVLVEEVLREAKHHNYNKICDVCCGTGAIGISIAKLLEEVTVDCADISDSAERVTEENIKKLNVDKKVKFYKSDLLQYAMMQDKSFQVIVSNPPYIRTDVIPTLMEDVKDYEPYIALWGGEDGLEFYRKITLQSLEVLEKGGLLAFEIGHDQGEAVQSILSANGFVHIKCIKDLAENDRVVLGFLS</sequence>
<reference evidence="8 9" key="1">
    <citation type="journal article" date="2024" name="Int. J. Syst. Evol. Microbiol.">
        <title>Clostridium omnivorum sp. nov., isolated from anoxic soil under the treatment of reductive soil disinfestation.</title>
        <authorList>
            <person name="Ueki A."/>
            <person name="Tonouchi A."/>
            <person name="Kaku N."/>
            <person name="Honma S."/>
            <person name="Ueki K."/>
        </authorList>
    </citation>
    <scope>NUCLEOTIDE SEQUENCE [LARGE SCALE GENOMIC DNA]</scope>
    <source>
        <strain evidence="8 9">E14</strain>
    </source>
</reference>
<dbReference type="EMBL" id="BRXR01000001">
    <property type="protein sequence ID" value="GLC29375.1"/>
    <property type="molecule type" value="Genomic_DNA"/>
</dbReference>
<evidence type="ECO:0000259" key="7">
    <source>
        <dbReference type="Pfam" id="PF17827"/>
    </source>
</evidence>
<organism evidence="8 9">
    <name type="scientific">Clostridium omnivorum</name>
    <dbReference type="NCBI Taxonomy" id="1604902"/>
    <lineage>
        <taxon>Bacteria</taxon>
        <taxon>Bacillati</taxon>
        <taxon>Bacillota</taxon>
        <taxon>Clostridia</taxon>
        <taxon>Eubacteriales</taxon>
        <taxon>Clostridiaceae</taxon>
        <taxon>Clostridium</taxon>
    </lineage>
</organism>
<comment type="catalytic activity">
    <reaction evidence="4 5">
        <text>L-glutaminyl-[peptide chain release factor] + S-adenosyl-L-methionine = N(5)-methyl-L-glutaminyl-[peptide chain release factor] + S-adenosyl-L-homocysteine + H(+)</text>
        <dbReference type="Rhea" id="RHEA:42896"/>
        <dbReference type="Rhea" id="RHEA-COMP:10271"/>
        <dbReference type="Rhea" id="RHEA-COMP:10272"/>
        <dbReference type="ChEBI" id="CHEBI:15378"/>
        <dbReference type="ChEBI" id="CHEBI:30011"/>
        <dbReference type="ChEBI" id="CHEBI:57856"/>
        <dbReference type="ChEBI" id="CHEBI:59789"/>
        <dbReference type="ChEBI" id="CHEBI:61891"/>
        <dbReference type="EC" id="2.1.1.297"/>
    </reaction>
</comment>
<dbReference type="PROSITE" id="PS00092">
    <property type="entry name" value="N6_MTASE"/>
    <property type="match status" value="1"/>
</dbReference>
<dbReference type="CDD" id="cd02440">
    <property type="entry name" value="AdoMet_MTases"/>
    <property type="match status" value="1"/>
</dbReference>
<evidence type="ECO:0000256" key="1">
    <source>
        <dbReference type="ARBA" id="ARBA00022603"/>
    </source>
</evidence>
<dbReference type="Proteomes" id="UP001208567">
    <property type="component" value="Unassembled WGS sequence"/>
</dbReference>
<evidence type="ECO:0000256" key="5">
    <source>
        <dbReference type="HAMAP-Rule" id="MF_02126"/>
    </source>
</evidence>
<accession>A0ABQ5N2F6</accession>
<evidence type="ECO:0000256" key="2">
    <source>
        <dbReference type="ARBA" id="ARBA00022679"/>
    </source>
</evidence>
<feature type="binding site" evidence="5">
    <location>
        <position position="190"/>
    </location>
    <ligand>
        <name>S-adenosyl-L-methionine</name>
        <dbReference type="ChEBI" id="CHEBI:59789"/>
    </ligand>
</feature>
<dbReference type="InterPro" id="IPR019874">
    <property type="entry name" value="RF_methyltr_PrmC"/>
</dbReference>
<dbReference type="HAMAP" id="MF_02126">
    <property type="entry name" value="RF_methyltr_PrmC"/>
    <property type="match status" value="1"/>
</dbReference>
<dbReference type="GO" id="GO:0032259">
    <property type="term" value="P:methylation"/>
    <property type="evidence" value="ECO:0007669"/>
    <property type="project" value="UniProtKB-KW"/>
</dbReference>
<feature type="binding site" evidence="5">
    <location>
        <position position="144"/>
    </location>
    <ligand>
        <name>S-adenosyl-L-methionine</name>
        <dbReference type="ChEBI" id="CHEBI:59789"/>
    </ligand>
</feature>
<dbReference type="NCBIfam" id="TIGR00536">
    <property type="entry name" value="hemK_fam"/>
    <property type="match status" value="1"/>
</dbReference>
<dbReference type="InterPro" id="IPR002052">
    <property type="entry name" value="DNA_methylase_N6_adenine_CS"/>
</dbReference>
<dbReference type="InterPro" id="IPR004556">
    <property type="entry name" value="HemK-like"/>
</dbReference>
<dbReference type="PANTHER" id="PTHR18895">
    <property type="entry name" value="HEMK METHYLTRANSFERASE"/>
    <property type="match status" value="1"/>
</dbReference>
<dbReference type="PANTHER" id="PTHR18895:SF74">
    <property type="entry name" value="MTRF1L RELEASE FACTOR GLUTAMINE METHYLTRANSFERASE"/>
    <property type="match status" value="1"/>
</dbReference>
<comment type="similarity">
    <text evidence="5">Belongs to the protein N5-glutamine methyltransferase family. PrmC subfamily.</text>
</comment>
<dbReference type="Gene3D" id="3.40.50.150">
    <property type="entry name" value="Vaccinia Virus protein VP39"/>
    <property type="match status" value="1"/>
</dbReference>
<dbReference type="InterPro" id="IPR029063">
    <property type="entry name" value="SAM-dependent_MTases_sf"/>
</dbReference>
<comment type="function">
    <text evidence="5">Methylates the class 1 translation termination release factors RF1/PrfA and RF2/PrfB on the glutamine residue of the universally conserved GGQ motif.</text>
</comment>
<dbReference type="InterPro" id="IPR007848">
    <property type="entry name" value="Small_mtfrase_dom"/>
</dbReference>
<keyword evidence="9" id="KW-1185">Reference proteome</keyword>
<name>A0ABQ5N2F6_9CLOT</name>
<dbReference type="PRINTS" id="PR00507">
    <property type="entry name" value="N12N6MTFRASE"/>
</dbReference>
<comment type="caution">
    <text evidence="8">The sequence shown here is derived from an EMBL/GenBank/DDBJ whole genome shotgun (WGS) entry which is preliminary data.</text>
</comment>
<evidence type="ECO:0000259" key="6">
    <source>
        <dbReference type="Pfam" id="PF05175"/>
    </source>
</evidence>
<feature type="binding site" evidence="5">
    <location>
        <begin position="190"/>
        <end position="193"/>
    </location>
    <ligand>
        <name>substrate</name>
    </ligand>
</feature>
<keyword evidence="3 5" id="KW-0949">S-adenosyl-L-methionine</keyword>
<dbReference type="GO" id="GO:0008168">
    <property type="term" value="F:methyltransferase activity"/>
    <property type="evidence" value="ECO:0007669"/>
    <property type="project" value="UniProtKB-KW"/>
</dbReference>
<comment type="caution">
    <text evidence="5">Lacks conserved residue(s) required for the propagation of feature annotation.</text>
</comment>
<dbReference type="Pfam" id="PF17827">
    <property type="entry name" value="PrmC_N"/>
    <property type="match status" value="1"/>
</dbReference>
<evidence type="ECO:0000256" key="4">
    <source>
        <dbReference type="ARBA" id="ARBA00048391"/>
    </source>
</evidence>
<evidence type="ECO:0000313" key="9">
    <source>
        <dbReference type="Proteomes" id="UP001208567"/>
    </source>
</evidence>
<dbReference type="InterPro" id="IPR050320">
    <property type="entry name" value="N5-glutamine_MTase"/>
</dbReference>